<feature type="non-terminal residue" evidence="4">
    <location>
        <position position="126"/>
    </location>
</feature>
<feature type="domain" description="Carbohydrate kinase FGGY N-terminal" evidence="3">
    <location>
        <begin position="6"/>
        <end position="115"/>
    </location>
</feature>
<dbReference type="EMBL" id="AUZX01004858">
    <property type="protein sequence ID" value="EQD69736.1"/>
    <property type="molecule type" value="Genomic_DNA"/>
</dbReference>
<dbReference type="InterPro" id="IPR043129">
    <property type="entry name" value="ATPase_NBD"/>
</dbReference>
<dbReference type="PANTHER" id="PTHR43095">
    <property type="entry name" value="SUGAR KINASE"/>
    <property type="match status" value="1"/>
</dbReference>
<dbReference type="PANTHER" id="PTHR43095:SF5">
    <property type="entry name" value="XYLULOSE KINASE"/>
    <property type="match status" value="1"/>
</dbReference>
<proteinExistence type="predicted"/>
<evidence type="ECO:0000256" key="2">
    <source>
        <dbReference type="ARBA" id="ARBA00022777"/>
    </source>
</evidence>
<sequence length="126" mass="13444">MAKERYALGIDLGTGGVKVGLVRTDGALIAKRTAEISTRHPYGPLSATQDPRAWWASIVEMTHSIVEEFDPKDALVAICATGQWASTVPVDATGDPVGECFLWMDESGASYSESIIGGKLMGYNPL</sequence>
<dbReference type="InterPro" id="IPR050406">
    <property type="entry name" value="FGGY_Carb_Kinase"/>
</dbReference>
<evidence type="ECO:0000313" key="4">
    <source>
        <dbReference type="EMBL" id="EQD69736.1"/>
    </source>
</evidence>
<reference evidence="4" key="1">
    <citation type="submission" date="2013-08" db="EMBL/GenBank/DDBJ databases">
        <authorList>
            <person name="Mendez C."/>
            <person name="Richter M."/>
            <person name="Ferrer M."/>
            <person name="Sanchez J."/>
        </authorList>
    </citation>
    <scope>NUCLEOTIDE SEQUENCE</scope>
</reference>
<evidence type="ECO:0000259" key="3">
    <source>
        <dbReference type="Pfam" id="PF00370"/>
    </source>
</evidence>
<dbReference type="GO" id="GO:0016301">
    <property type="term" value="F:kinase activity"/>
    <property type="evidence" value="ECO:0007669"/>
    <property type="project" value="UniProtKB-KW"/>
</dbReference>
<keyword evidence="2 4" id="KW-0418">Kinase</keyword>
<dbReference type="InterPro" id="IPR018484">
    <property type="entry name" value="FGGY_N"/>
</dbReference>
<organism evidence="4">
    <name type="scientific">mine drainage metagenome</name>
    <dbReference type="NCBI Taxonomy" id="410659"/>
    <lineage>
        <taxon>unclassified sequences</taxon>
        <taxon>metagenomes</taxon>
        <taxon>ecological metagenomes</taxon>
    </lineage>
</organism>
<name>T1BA00_9ZZZZ</name>
<dbReference type="AlphaFoldDB" id="T1BA00"/>
<keyword evidence="1" id="KW-0808">Transferase</keyword>
<comment type="caution">
    <text evidence="4">The sequence shown here is derived from an EMBL/GenBank/DDBJ whole genome shotgun (WGS) entry which is preliminary data.</text>
</comment>
<evidence type="ECO:0000256" key="1">
    <source>
        <dbReference type="ARBA" id="ARBA00022679"/>
    </source>
</evidence>
<dbReference type="GO" id="GO:0005975">
    <property type="term" value="P:carbohydrate metabolic process"/>
    <property type="evidence" value="ECO:0007669"/>
    <property type="project" value="InterPro"/>
</dbReference>
<dbReference type="Gene3D" id="3.30.420.40">
    <property type="match status" value="1"/>
</dbReference>
<dbReference type="SUPFAM" id="SSF53067">
    <property type="entry name" value="Actin-like ATPase domain"/>
    <property type="match status" value="1"/>
</dbReference>
<accession>T1BA00</accession>
<gene>
    <name evidence="4" type="ORF">B1A_06696</name>
</gene>
<reference evidence="4" key="2">
    <citation type="journal article" date="2014" name="ISME J.">
        <title>Microbial stratification in low pH oxic and suboxic macroscopic growths along an acid mine drainage.</title>
        <authorList>
            <person name="Mendez-Garcia C."/>
            <person name="Mesa V."/>
            <person name="Sprenger R.R."/>
            <person name="Richter M."/>
            <person name="Diez M.S."/>
            <person name="Solano J."/>
            <person name="Bargiela R."/>
            <person name="Golyshina O.V."/>
            <person name="Manteca A."/>
            <person name="Ramos J.L."/>
            <person name="Gallego J.R."/>
            <person name="Llorente I."/>
            <person name="Martins Dos Santos V.A."/>
            <person name="Jensen O.N."/>
            <person name="Pelaez A.I."/>
            <person name="Sanchez J."/>
            <person name="Ferrer M."/>
        </authorList>
    </citation>
    <scope>NUCLEOTIDE SEQUENCE</scope>
</reference>
<dbReference type="Pfam" id="PF00370">
    <property type="entry name" value="FGGY_N"/>
    <property type="match status" value="1"/>
</dbReference>
<protein>
    <submittedName>
        <fullName evidence="4">Xylulokinase</fullName>
    </submittedName>
</protein>